<dbReference type="InterPro" id="IPR037264">
    <property type="entry name" value="TFIID_NTD2_sf"/>
</dbReference>
<dbReference type="GO" id="GO:0006367">
    <property type="term" value="P:transcription initiation at RNA polymerase II promoter"/>
    <property type="evidence" value="ECO:0007669"/>
    <property type="project" value="TreeGrafter"/>
</dbReference>
<proteinExistence type="predicted"/>
<feature type="domain" description="TFIID subunit TAF5 NTD2" evidence="3">
    <location>
        <begin position="62"/>
        <end position="190"/>
    </location>
</feature>
<dbReference type="STRING" id="69332.A0A388LV92"/>
<keyword evidence="5" id="KW-1185">Reference proteome</keyword>
<dbReference type="Gramene" id="GBG86240">
    <property type="protein sequence ID" value="GBG86240"/>
    <property type="gene ID" value="CBR_g41144"/>
</dbReference>
<dbReference type="PANTHER" id="PTHR19879">
    <property type="entry name" value="TRANSCRIPTION INITIATION FACTOR TFIID"/>
    <property type="match status" value="1"/>
</dbReference>
<organism evidence="4 5">
    <name type="scientific">Chara braunii</name>
    <name type="common">Braun's stonewort</name>
    <dbReference type="NCBI Taxonomy" id="69332"/>
    <lineage>
        <taxon>Eukaryota</taxon>
        <taxon>Viridiplantae</taxon>
        <taxon>Streptophyta</taxon>
        <taxon>Charophyceae</taxon>
        <taxon>Charales</taxon>
        <taxon>Characeae</taxon>
        <taxon>Chara</taxon>
    </lineage>
</organism>
<feature type="non-terminal residue" evidence="4">
    <location>
        <position position="193"/>
    </location>
</feature>
<dbReference type="SMART" id="SM00667">
    <property type="entry name" value="LisH"/>
    <property type="match status" value="1"/>
</dbReference>
<sequence length="193" mass="22380">MKEEDYDRIVLAYLKRKGYKNAEAALKEESKTQPLSEAAGDRQLSLDTSIANHIYFFSRSDNGPGKYKENYGRLRSWVQSSLDLYKNELLRILYPVFVHCFLELVSKGQSAEARAFFQAYREDHERLHIRDLQKLEGVTCPSHLQETDLAKTFLENKVNVKLCQYSFQLLLTFLHGSDCMLLLGIVNEHINLQ</sequence>
<evidence type="ECO:0000313" key="5">
    <source>
        <dbReference type="Proteomes" id="UP000265515"/>
    </source>
</evidence>
<comment type="caution">
    <text evidence="4">The sequence shown here is derived from an EMBL/GenBank/DDBJ whole genome shotgun (WGS) entry which is preliminary data.</text>
</comment>
<comment type="subcellular location">
    <subcellularLocation>
        <location evidence="1">Nucleus</location>
    </subcellularLocation>
</comment>
<dbReference type="Pfam" id="PF04494">
    <property type="entry name" value="TFIID_NTD2"/>
    <property type="match status" value="1"/>
</dbReference>
<name>A0A388LV92_CHABU</name>
<keyword evidence="2" id="KW-0539">Nucleus</keyword>
<dbReference type="CDD" id="cd08044">
    <property type="entry name" value="TAF5_NTD2"/>
    <property type="match status" value="1"/>
</dbReference>
<evidence type="ECO:0000259" key="3">
    <source>
        <dbReference type="Pfam" id="PF04494"/>
    </source>
</evidence>
<protein>
    <recommendedName>
        <fullName evidence="3">TFIID subunit TAF5 NTD2 domain-containing protein</fullName>
    </recommendedName>
</protein>
<dbReference type="PROSITE" id="PS50896">
    <property type="entry name" value="LISH"/>
    <property type="match status" value="1"/>
</dbReference>
<dbReference type="SUPFAM" id="SSF160897">
    <property type="entry name" value="Taf5 N-terminal domain-like"/>
    <property type="match status" value="1"/>
</dbReference>
<evidence type="ECO:0000313" key="4">
    <source>
        <dbReference type="EMBL" id="GBG86240.1"/>
    </source>
</evidence>
<evidence type="ECO:0000256" key="1">
    <source>
        <dbReference type="ARBA" id="ARBA00004123"/>
    </source>
</evidence>
<dbReference type="AlphaFoldDB" id="A0A388LV92"/>
<dbReference type="OMA" id="DHERLHI"/>
<dbReference type="OrthoDB" id="10266330at2759"/>
<evidence type="ECO:0000256" key="2">
    <source>
        <dbReference type="ARBA" id="ARBA00023242"/>
    </source>
</evidence>
<dbReference type="GO" id="GO:0016251">
    <property type="term" value="F:RNA polymerase II general transcription initiation factor activity"/>
    <property type="evidence" value="ECO:0007669"/>
    <property type="project" value="TreeGrafter"/>
</dbReference>
<reference evidence="4 5" key="1">
    <citation type="journal article" date="2018" name="Cell">
        <title>The Chara Genome: Secondary Complexity and Implications for Plant Terrestrialization.</title>
        <authorList>
            <person name="Nishiyama T."/>
            <person name="Sakayama H."/>
            <person name="Vries J.D."/>
            <person name="Buschmann H."/>
            <person name="Saint-Marcoux D."/>
            <person name="Ullrich K.K."/>
            <person name="Haas F.B."/>
            <person name="Vanderstraeten L."/>
            <person name="Becker D."/>
            <person name="Lang D."/>
            <person name="Vosolsobe S."/>
            <person name="Rombauts S."/>
            <person name="Wilhelmsson P.K.I."/>
            <person name="Janitza P."/>
            <person name="Kern R."/>
            <person name="Heyl A."/>
            <person name="Rumpler F."/>
            <person name="Villalobos L.I.A.C."/>
            <person name="Clay J.M."/>
            <person name="Skokan R."/>
            <person name="Toyoda A."/>
            <person name="Suzuki Y."/>
            <person name="Kagoshima H."/>
            <person name="Schijlen E."/>
            <person name="Tajeshwar N."/>
            <person name="Catarino B."/>
            <person name="Hetherington A.J."/>
            <person name="Saltykova A."/>
            <person name="Bonnot C."/>
            <person name="Breuninger H."/>
            <person name="Symeonidi A."/>
            <person name="Radhakrishnan G.V."/>
            <person name="Van Nieuwerburgh F."/>
            <person name="Deforce D."/>
            <person name="Chang C."/>
            <person name="Karol K.G."/>
            <person name="Hedrich R."/>
            <person name="Ulvskov P."/>
            <person name="Glockner G."/>
            <person name="Delwiche C.F."/>
            <person name="Petrasek J."/>
            <person name="Van de Peer Y."/>
            <person name="Friml J."/>
            <person name="Beilby M."/>
            <person name="Dolan L."/>
            <person name="Kohara Y."/>
            <person name="Sugano S."/>
            <person name="Fujiyama A."/>
            <person name="Delaux P.-M."/>
            <person name="Quint M."/>
            <person name="TheiBen G."/>
            <person name="Hagemann M."/>
            <person name="Harholt J."/>
            <person name="Dunand C."/>
            <person name="Zachgo S."/>
            <person name="Langdale J."/>
            <person name="Maumus F."/>
            <person name="Straeten D.V.D."/>
            <person name="Gould S.B."/>
            <person name="Rensing S.A."/>
        </authorList>
    </citation>
    <scope>NUCLEOTIDE SEQUENCE [LARGE SCALE GENOMIC DNA]</scope>
    <source>
        <strain evidence="4 5">S276</strain>
    </source>
</reference>
<gene>
    <name evidence="4" type="ORF">CBR_g41144</name>
</gene>
<dbReference type="EMBL" id="BFEA01000554">
    <property type="protein sequence ID" value="GBG86240.1"/>
    <property type="molecule type" value="Genomic_DNA"/>
</dbReference>
<dbReference type="InterPro" id="IPR007582">
    <property type="entry name" value="TFIID_NTD2"/>
</dbReference>
<dbReference type="InterPro" id="IPR006594">
    <property type="entry name" value="LisH"/>
</dbReference>
<dbReference type="Proteomes" id="UP000265515">
    <property type="component" value="Unassembled WGS sequence"/>
</dbReference>
<dbReference type="Gene3D" id="1.25.40.500">
    <property type="entry name" value="TFIID subunit TAF5, NTD2 domain"/>
    <property type="match status" value="1"/>
</dbReference>
<accession>A0A388LV92</accession>
<dbReference type="GO" id="GO:0005669">
    <property type="term" value="C:transcription factor TFIID complex"/>
    <property type="evidence" value="ECO:0007669"/>
    <property type="project" value="TreeGrafter"/>
</dbReference>
<dbReference type="PANTHER" id="PTHR19879:SF1">
    <property type="entry name" value="CANNONBALL-RELATED"/>
    <property type="match status" value="1"/>
</dbReference>